<accession>A0ABR1V6P7</accession>
<dbReference type="PANTHER" id="PTHR23501:SF94">
    <property type="entry name" value="MAJOR FACILITATOR SUPERFAMILY (MFS) PROFILE DOMAIN-CONTAINING PROTEIN"/>
    <property type="match status" value="1"/>
</dbReference>
<evidence type="ECO:0000259" key="7">
    <source>
        <dbReference type="PROSITE" id="PS50850"/>
    </source>
</evidence>
<feature type="compositionally biased region" description="Basic and acidic residues" evidence="5">
    <location>
        <begin position="27"/>
        <end position="37"/>
    </location>
</feature>
<organism evidence="8 9">
    <name type="scientific">Apiospora hydei</name>
    <dbReference type="NCBI Taxonomy" id="1337664"/>
    <lineage>
        <taxon>Eukaryota</taxon>
        <taxon>Fungi</taxon>
        <taxon>Dikarya</taxon>
        <taxon>Ascomycota</taxon>
        <taxon>Pezizomycotina</taxon>
        <taxon>Sordariomycetes</taxon>
        <taxon>Xylariomycetidae</taxon>
        <taxon>Amphisphaeriales</taxon>
        <taxon>Apiosporaceae</taxon>
        <taxon>Apiospora</taxon>
    </lineage>
</organism>
<dbReference type="RefSeq" id="XP_066663624.1">
    <property type="nucleotide sequence ID" value="XM_066817932.1"/>
</dbReference>
<comment type="subcellular location">
    <subcellularLocation>
        <location evidence="1">Membrane</location>
        <topology evidence="1">Multi-pass membrane protein</topology>
    </subcellularLocation>
</comment>
<dbReference type="SUPFAM" id="SSF103473">
    <property type="entry name" value="MFS general substrate transporter"/>
    <property type="match status" value="1"/>
</dbReference>
<evidence type="ECO:0000256" key="2">
    <source>
        <dbReference type="ARBA" id="ARBA00022692"/>
    </source>
</evidence>
<dbReference type="InterPro" id="IPR036259">
    <property type="entry name" value="MFS_trans_sf"/>
</dbReference>
<evidence type="ECO:0000313" key="9">
    <source>
        <dbReference type="Proteomes" id="UP001433268"/>
    </source>
</evidence>
<feature type="transmembrane region" description="Helical" evidence="6">
    <location>
        <begin position="138"/>
        <end position="157"/>
    </location>
</feature>
<feature type="transmembrane region" description="Helical" evidence="6">
    <location>
        <begin position="386"/>
        <end position="405"/>
    </location>
</feature>
<feature type="region of interest" description="Disordered" evidence="5">
    <location>
        <begin position="17"/>
        <end position="42"/>
    </location>
</feature>
<feature type="transmembrane region" description="Helical" evidence="6">
    <location>
        <begin position="193"/>
        <end position="213"/>
    </location>
</feature>
<feature type="transmembrane region" description="Helical" evidence="6">
    <location>
        <begin position="106"/>
        <end position="126"/>
    </location>
</feature>
<protein>
    <submittedName>
        <fullName evidence="8">MFS-type transporter</fullName>
    </submittedName>
</protein>
<keyword evidence="2 6" id="KW-0812">Transmembrane</keyword>
<dbReference type="Proteomes" id="UP001433268">
    <property type="component" value="Unassembled WGS sequence"/>
</dbReference>
<dbReference type="PANTHER" id="PTHR23501">
    <property type="entry name" value="MAJOR FACILITATOR SUPERFAMILY"/>
    <property type="match status" value="1"/>
</dbReference>
<feature type="domain" description="Major facilitator superfamily (MFS) profile" evidence="7">
    <location>
        <begin position="1"/>
        <end position="545"/>
    </location>
</feature>
<comment type="caution">
    <text evidence="8">The sequence shown here is derived from an EMBL/GenBank/DDBJ whole genome shotgun (WGS) entry which is preliminary data.</text>
</comment>
<dbReference type="Gene3D" id="1.20.1250.20">
    <property type="entry name" value="MFS general substrate transporter like domains"/>
    <property type="match status" value="1"/>
</dbReference>
<feature type="transmembrane region" description="Helical" evidence="6">
    <location>
        <begin position="514"/>
        <end position="540"/>
    </location>
</feature>
<dbReference type="Pfam" id="PF07690">
    <property type="entry name" value="MFS_1"/>
    <property type="match status" value="1"/>
</dbReference>
<feature type="region of interest" description="Disordered" evidence="5">
    <location>
        <begin position="564"/>
        <end position="621"/>
    </location>
</feature>
<keyword evidence="3 6" id="KW-1133">Transmembrane helix</keyword>
<name>A0ABR1V6P7_9PEZI</name>
<evidence type="ECO:0000256" key="1">
    <source>
        <dbReference type="ARBA" id="ARBA00004141"/>
    </source>
</evidence>
<evidence type="ECO:0000256" key="4">
    <source>
        <dbReference type="ARBA" id="ARBA00023136"/>
    </source>
</evidence>
<feature type="transmembrane region" description="Helical" evidence="6">
    <location>
        <begin position="356"/>
        <end position="379"/>
    </location>
</feature>
<dbReference type="GeneID" id="92050992"/>
<evidence type="ECO:0000313" key="8">
    <source>
        <dbReference type="EMBL" id="KAK8066871.1"/>
    </source>
</evidence>
<evidence type="ECO:0000256" key="3">
    <source>
        <dbReference type="ARBA" id="ARBA00022989"/>
    </source>
</evidence>
<reference evidence="8 9" key="1">
    <citation type="submission" date="2023-01" db="EMBL/GenBank/DDBJ databases">
        <title>Analysis of 21 Apiospora genomes using comparative genomics revels a genus with tremendous synthesis potential of carbohydrate active enzymes and secondary metabolites.</title>
        <authorList>
            <person name="Sorensen T."/>
        </authorList>
    </citation>
    <scope>NUCLEOTIDE SEQUENCE [LARGE SCALE GENOMIC DNA]</scope>
    <source>
        <strain evidence="8 9">CBS 114990</strain>
    </source>
</reference>
<proteinExistence type="predicted"/>
<dbReference type="InterPro" id="IPR011701">
    <property type="entry name" value="MFS"/>
</dbReference>
<dbReference type="PROSITE" id="PS50850">
    <property type="entry name" value="MFS"/>
    <property type="match status" value="1"/>
</dbReference>
<dbReference type="EMBL" id="JAQQWN010000009">
    <property type="protein sequence ID" value="KAK8066871.1"/>
    <property type="molecule type" value="Genomic_DNA"/>
</dbReference>
<feature type="transmembrane region" description="Helical" evidence="6">
    <location>
        <begin position="411"/>
        <end position="429"/>
    </location>
</feature>
<feature type="compositionally biased region" description="Low complexity" evidence="5">
    <location>
        <begin position="595"/>
        <end position="612"/>
    </location>
</feature>
<feature type="transmembrane region" description="Helical" evidence="6">
    <location>
        <begin position="51"/>
        <end position="71"/>
    </location>
</feature>
<feature type="transmembrane region" description="Helical" evidence="6">
    <location>
        <begin position="163"/>
        <end position="186"/>
    </location>
</feature>
<dbReference type="PRINTS" id="PR01036">
    <property type="entry name" value="TCRTETB"/>
</dbReference>
<sequence length="621" mass="66194">MAPLSILKRDEKGRHSVVRVGTTGSHSDVESGTHHSSEQPLSEWSPTRHELLIMITLSIISLMVALDACIIVTSLSAMGPRTLLVNAVTMPFIASLSNIFGRPLCLVTALAFFTAGTLVCSLARNIGTMLAGRSIQGVGGGGIVVLSLIIFTDIVPLRHRPKWYGTVLGAWSLGTCLGPIMGGLIAENTTWRWVFYIMFPFCAFGLVAVPALLTLAPPHRDDQGEARARRLGRVRPLHRLGHGFSCRHLVGRQPAPLGLGCDAGAALPRAGGVGDYVRVGGVLRRGAVPAQELVLAAQFHCDVLLRSDTRAGGTFTYPGSLSVCIEMLTFRFQIYGQLYYGPLYFLSVKGYSPTHAGLALFPVMFTLVPGSIVTGALVTRLNNYRWAIWTGWVLCAVGSGLTVLWDLDTPVWQWVVTLVIVGFGHGAILNAQNFAAQAMCPPGEGAAAGMYGFVRQFGTAVGVGIGGSAFQNVMARKLEWEGLPLALADNAEAFVETLRQLPDGAPEKLRILGAYVYGFHGVLGVYVGAAGLAFFVSLLIKHYDMNKAIDTEHKLQENRASRMLAGGRGSNNGNTAGVMGGGSHHPVAPRKESHTTSGTMTGTTTAAASQTTPYKTIEADQ</sequence>
<keyword evidence="4 6" id="KW-0472">Membrane</keyword>
<keyword evidence="9" id="KW-1185">Reference proteome</keyword>
<gene>
    <name evidence="8" type="ORF">PG997_013618</name>
</gene>
<evidence type="ECO:0000256" key="6">
    <source>
        <dbReference type="SAM" id="Phobius"/>
    </source>
</evidence>
<dbReference type="InterPro" id="IPR020846">
    <property type="entry name" value="MFS_dom"/>
</dbReference>
<evidence type="ECO:0000256" key="5">
    <source>
        <dbReference type="SAM" id="MobiDB-lite"/>
    </source>
</evidence>